<organism evidence="4 5">
    <name type="scientific">Turnera subulata</name>
    <dbReference type="NCBI Taxonomy" id="218843"/>
    <lineage>
        <taxon>Eukaryota</taxon>
        <taxon>Viridiplantae</taxon>
        <taxon>Streptophyta</taxon>
        <taxon>Embryophyta</taxon>
        <taxon>Tracheophyta</taxon>
        <taxon>Spermatophyta</taxon>
        <taxon>Magnoliopsida</taxon>
        <taxon>eudicotyledons</taxon>
        <taxon>Gunneridae</taxon>
        <taxon>Pentapetalae</taxon>
        <taxon>rosids</taxon>
        <taxon>fabids</taxon>
        <taxon>Malpighiales</taxon>
        <taxon>Passifloraceae</taxon>
        <taxon>Turnera</taxon>
    </lineage>
</organism>
<dbReference type="CDD" id="cd00048">
    <property type="entry name" value="DSRM_SF"/>
    <property type="match status" value="1"/>
</dbReference>
<dbReference type="Pfam" id="PF25502">
    <property type="entry name" value="DUF7915"/>
    <property type="match status" value="1"/>
</dbReference>
<dbReference type="PANTHER" id="PTHR33913:SF1">
    <property type="entry name" value="DRBM DOMAIN-CONTAINING PROTEIN"/>
    <property type="match status" value="1"/>
</dbReference>
<feature type="region of interest" description="Disordered" evidence="1">
    <location>
        <begin position="429"/>
        <end position="455"/>
    </location>
</feature>
<feature type="compositionally biased region" description="Polar residues" evidence="1">
    <location>
        <begin position="433"/>
        <end position="447"/>
    </location>
</feature>
<keyword evidence="5" id="KW-1185">Reference proteome</keyword>
<reference evidence="4" key="1">
    <citation type="submission" date="2022-02" db="EMBL/GenBank/DDBJ databases">
        <authorList>
            <person name="Henning P.M."/>
            <person name="McCubbin A.G."/>
            <person name="Shore J.S."/>
        </authorList>
    </citation>
    <scope>NUCLEOTIDE SEQUENCE</scope>
    <source>
        <strain evidence="4">F60SS</strain>
        <tissue evidence="4">Leaves</tissue>
    </source>
</reference>
<evidence type="ECO:0000313" key="5">
    <source>
        <dbReference type="Proteomes" id="UP001141552"/>
    </source>
</evidence>
<feature type="compositionally biased region" description="Polar residues" evidence="1">
    <location>
        <begin position="350"/>
        <end position="360"/>
    </location>
</feature>
<sequence length="643" mass="71680">MDALCPSEDAISALLDLLVEPTLPSTPSTKFDPSRYDQEAIAKQVHAVVLLYNHYHRRRHPTLEFMVFEDFIKLAGILKPSLQSLFSLLRCSNSNHAEAEAETPALSLTEQKIMDACEVAKSLDDPGLSSSVEGWPVSKIAVLLVDSELENCFLQFGSITEGVWSLIEKDIDIPTNNAGSDTCKKRKYTRSSNGFQKLAFSAVKDATGIAQGSLEVLETHVTYCLTKLKTAARFYIIQCTQPDNHDVIKMPLLDAVQSLKGPLFTKSSNWWSTTSVVEYFHLLPYAETLLDWLSRKGLLKNVIAEEMEMDAINTISHKSKEVPPEPEVPKQFDKPHLSEVVTDQSDRNSFDSPRQNNNSKCCIGGTEVDDSFTVHFQDKNKKKDACAQAKPEINREITKPEGGCLKGPTNGAKLQADADGFATRQIDPALSGENVSNGDKACNNGSSSDDENGETPVVALKSNRKLFDKLSTIISSKDKELSQAALTLILRRRDKLSLQQREIEEQIAQCDKHIHTILNGGEDDLALKLESVLECCNDISSSGYFQRGIQYQEGQSLLQSCKKRKWTDPCEELDGICYEKNWILPTYHLYARDGEFEATVHVKGTDFDLEWSSKGDLRLKPREAKESAAAHMLVKLQDQVLKK</sequence>
<dbReference type="Gene3D" id="3.30.160.20">
    <property type="match status" value="1"/>
</dbReference>
<evidence type="ECO:0008006" key="6">
    <source>
        <dbReference type="Google" id="ProtNLM"/>
    </source>
</evidence>
<dbReference type="OrthoDB" id="1909634at2759"/>
<evidence type="ECO:0000256" key="1">
    <source>
        <dbReference type="SAM" id="MobiDB-lite"/>
    </source>
</evidence>
<reference evidence="4" key="2">
    <citation type="journal article" date="2023" name="Plants (Basel)">
        <title>Annotation of the Turnera subulata (Passifloraceae) Draft Genome Reveals the S-Locus Evolved after the Divergence of Turneroideae from Passifloroideae in a Stepwise Manner.</title>
        <authorList>
            <person name="Henning P.M."/>
            <person name="Roalson E.H."/>
            <person name="Mir W."/>
            <person name="McCubbin A.G."/>
            <person name="Shore J.S."/>
        </authorList>
    </citation>
    <scope>NUCLEOTIDE SEQUENCE</scope>
    <source>
        <strain evidence="4">F60SS</strain>
    </source>
</reference>
<feature type="region of interest" description="Disordered" evidence="1">
    <location>
        <begin position="341"/>
        <end position="362"/>
    </location>
</feature>
<proteinExistence type="predicted"/>
<dbReference type="EMBL" id="JAKUCV010000455">
    <property type="protein sequence ID" value="KAJ4849898.1"/>
    <property type="molecule type" value="Genomic_DNA"/>
</dbReference>
<evidence type="ECO:0000259" key="2">
    <source>
        <dbReference type="Pfam" id="PF25500"/>
    </source>
</evidence>
<protein>
    <recommendedName>
        <fullName evidence="6">DRBM domain-containing protein</fullName>
    </recommendedName>
</protein>
<comment type="caution">
    <text evidence="4">The sequence shown here is derived from an EMBL/GenBank/DDBJ whole genome shotgun (WGS) entry which is preliminary data.</text>
</comment>
<name>A0A9Q0JQ19_9ROSI</name>
<dbReference type="PANTHER" id="PTHR33913">
    <property type="entry name" value="ALEURONE LAYER MORPHOGENESIS PROTEIN"/>
    <property type="match status" value="1"/>
</dbReference>
<dbReference type="Pfam" id="PF25500">
    <property type="entry name" value="DUF7913"/>
    <property type="match status" value="1"/>
</dbReference>
<dbReference type="AlphaFoldDB" id="A0A9Q0JQ19"/>
<dbReference type="InterPro" id="IPR057235">
    <property type="entry name" value="DUF7913"/>
</dbReference>
<evidence type="ECO:0000259" key="3">
    <source>
        <dbReference type="Pfam" id="PF25502"/>
    </source>
</evidence>
<dbReference type="SUPFAM" id="SSF54768">
    <property type="entry name" value="dsRNA-binding domain-like"/>
    <property type="match status" value="1"/>
</dbReference>
<evidence type="ECO:0000313" key="4">
    <source>
        <dbReference type="EMBL" id="KAJ4849898.1"/>
    </source>
</evidence>
<dbReference type="Proteomes" id="UP001141552">
    <property type="component" value="Unassembled WGS sequence"/>
</dbReference>
<accession>A0A9Q0JQ19</accession>
<feature type="domain" description="DUF7913" evidence="2">
    <location>
        <begin position="4"/>
        <end position="124"/>
    </location>
</feature>
<feature type="domain" description="DUF7915" evidence="3">
    <location>
        <begin position="160"/>
        <end position="295"/>
    </location>
</feature>
<dbReference type="InterPro" id="IPR057237">
    <property type="entry name" value="DUF7915"/>
</dbReference>
<gene>
    <name evidence="4" type="ORF">Tsubulata_048923</name>
</gene>